<dbReference type="PANTHER" id="PTHR11609">
    <property type="entry name" value="PURINE BIOSYNTHESIS PROTEIN 6/7, PUR6/7"/>
    <property type="match status" value="1"/>
</dbReference>
<protein>
    <recommendedName>
        <fullName evidence="4">phosphoribosylaminoimidazole carboxylase</fullName>
        <ecNumber evidence="4">4.1.1.21</ecNumber>
    </recommendedName>
    <alternativeName>
        <fullName evidence="10">AIR carboxylase</fullName>
    </alternativeName>
</protein>
<evidence type="ECO:0000256" key="7">
    <source>
        <dbReference type="ARBA" id="ARBA00022793"/>
    </source>
</evidence>
<evidence type="ECO:0000256" key="5">
    <source>
        <dbReference type="ARBA" id="ARBA00022741"/>
    </source>
</evidence>
<dbReference type="Gene3D" id="3.40.50.20">
    <property type="match status" value="1"/>
</dbReference>
<dbReference type="Gene3D" id="3.30.470.20">
    <property type="entry name" value="ATP-grasp fold, B domain"/>
    <property type="match status" value="1"/>
</dbReference>
<dbReference type="eggNOG" id="KOG2835">
    <property type="taxonomic scope" value="Eukaryota"/>
</dbReference>
<dbReference type="SUPFAM" id="SSF51246">
    <property type="entry name" value="Rudiment single hybrid motif"/>
    <property type="match status" value="1"/>
</dbReference>
<name>A9V1Z8_MONBE</name>
<comment type="similarity">
    <text evidence="3">In the C-terminal section; belongs to the AIR carboxylase family. Class I subfamily.</text>
</comment>
<evidence type="ECO:0000256" key="11">
    <source>
        <dbReference type="PROSITE-ProRule" id="PRU00409"/>
    </source>
</evidence>
<dbReference type="UniPathway" id="UPA00074">
    <property type="reaction ID" value="UER00130"/>
</dbReference>
<dbReference type="Pfam" id="PF00731">
    <property type="entry name" value="AIRC"/>
    <property type="match status" value="1"/>
</dbReference>
<dbReference type="PROSITE" id="PS50975">
    <property type="entry name" value="ATP_GRASP"/>
    <property type="match status" value="1"/>
</dbReference>
<evidence type="ECO:0000256" key="6">
    <source>
        <dbReference type="ARBA" id="ARBA00022755"/>
    </source>
</evidence>
<reference evidence="13 14" key="1">
    <citation type="journal article" date="2008" name="Nature">
        <title>The genome of the choanoflagellate Monosiga brevicollis and the origin of metazoans.</title>
        <authorList>
            <consortium name="JGI Sequencing"/>
            <person name="King N."/>
            <person name="Westbrook M.J."/>
            <person name="Young S.L."/>
            <person name="Kuo A."/>
            <person name="Abedin M."/>
            <person name="Chapman J."/>
            <person name="Fairclough S."/>
            <person name="Hellsten U."/>
            <person name="Isogai Y."/>
            <person name="Letunic I."/>
            <person name="Marr M."/>
            <person name="Pincus D."/>
            <person name="Putnam N."/>
            <person name="Rokas A."/>
            <person name="Wright K.J."/>
            <person name="Zuzow R."/>
            <person name="Dirks W."/>
            <person name="Good M."/>
            <person name="Goodstein D."/>
            <person name="Lemons D."/>
            <person name="Li W."/>
            <person name="Lyons J.B."/>
            <person name="Morris A."/>
            <person name="Nichols S."/>
            <person name="Richter D.J."/>
            <person name="Salamov A."/>
            <person name="Bork P."/>
            <person name="Lim W.A."/>
            <person name="Manning G."/>
            <person name="Miller W.T."/>
            <person name="McGinnis W."/>
            <person name="Shapiro H."/>
            <person name="Tjian R."/>
            <person name="Grigoriev I.V."/>
            <person name="Rokhsar D."/>
        </authorList>
    </citation>
    <scope>NUCLEOTIDE SEQUENCE [LARGE SCALE GENOMIC DNA]</scope>
    <source>
        <strain evidence="14">MX1 / ATCC 50154</strain>
    </source>
</reference>
<keyword evidence="5 11" id="KW-0547">Nucleotide-binding</keyword>
<dbReference type="Gene3D" id="3.40.50.1970">
    <property type="match status" value="1"/>
</dbReference>
<evidence type="ECO:0000256" key="2">
    <source>
        <dbReference type="ARBA" id="ARBA00004747"/>
    </source>
</evidence>
<dbReference type="NCBIfam" id="NF004679">
    <property type="entry name" value="PRK06019.1-5"/>
    <property type="match status" value="1"/>
</dbReference>
<proteinExistence type="inferred from homology"/>
<dbReference type="HAMAP" id="MF_01929">
    <property type="entry name" value="PurE_classI"/>
    <property type="match status" value="1"/>
</dbReference>
<feature type="domain" description="ATP-grasp" evidence="12">
    <location>
        <begin position="108"/>
        <end position="294"/>
    </location>
</feature>
<sequence>METPVVGVLGGGQLGRMLAEAGHRLGIKVVVLDPLGEASPAGQVTHGAIQGSFNDAEKIQELARQVGVLTVEIEHVNCDALDAVVAAGTPVQPSPHSIRLIQDKFAQKQHFAAHNLPLGAYREVASAEDVAAAGQSFGYPLMLKSKRMAYDGKGNAVVANEEGIGAAMEALKSTDLYVEQWVPFVKELAVMVVRGATGEVTAYPVVETRQQDSICHTVLAPAASTQDVQQRATNIACKTVAALEGAGVFGVELFELEDGRVLLNEVAPRPHNSGHYTIEACEVDQFEAHLRAIVGLPVEGTRLAVGASLMLNILGTGQAADAQALMQTAMSTPGARLHWYGKAGDRPGRKLGHITLVADDISDLRERLVQLSPNTAQEVLYGAGSRVGIIMGSDSDLPTMQAAARVLDDLNIAYDLTIVSAHRTPDRMVRYAETAVDRGLKVIIAGAGGAAHLPGMVAAMTPLPVIGVPIKTSTLSGVDSLHSIVQMPRGVPVATVAIGNAMNAGLLAARILGATNPAIQQRLEQFREDSKAEVLDKAARLEEVGYEQYLATTATREVK</sequence>
<comment type="catalytic activity">
    <reaction evidence="1">
        <text>5-amino-1-(5-phospho-D-ribosyl)imidazole-4-carboxylate + H(+) = 5-amino-1-(5-phospho-beta-D-ribosyl)imidazole + CO2</text>
        <dbReference type="Rhea" id="RHEA:10792"/>
        <dbReference type="ChEBI" id="CHEBI:15378"/>
        <dbReference type="ChEBI" id="CHEBI:16526"/>
        <dbReference type="ChEBI" id="CHEBI:77657"/>
        <dbReference type="ChEBI" id="CHEBI:137981"/>
        <dbReference type="EC" id="4.1.1.21"/>
    </reaction>
</comment>
<dbReference type="AlphaFoldDB" id="A9V1Z8"/>
<dbReference type="FunFam" id="3.30.470.20:FF:000037">
    <property type="entry name" value="Phosphoribosylaminoimidazole carboxylase, chloroplastic"/>
    <property type="match status" value="1"/>
</dbReference>
<dbReference type="InParanoid" id="A9V1Z8"/>
<dbReference type="Pfam" id="PF17769">
    <property type="entry name" value="PurK_C"/>
    <property type="match status" value="1"/>
</dbReference>
<dbReference type="SUPFAM" id="SSF52440">
    <property type="entry name" value="PreATP-grasp domain"/>
    <property type="match status" value="1"/>
</dbReference>
<gene>
    <name evidence="13" type="ORF">MONBRDRAFT_9068</name>
</gene>
<dbReference type="OMA" id="ITFDHEH"/>
<evidence type="ECO:0000313" key="13">
    <source>
        <dbReference type="EMBL" id="EDQ88528.1"/>
    </source>
</evidence>
<dbReference type="InterPro" id="IPR054350">
    <property type="entry name" value="PurT/PurK_preATP-grasp"/>
</dbReference>
<dbReference type="EMBL" id="CH991554">
    <property type="protein sequence ID" value="EDQ88528.1"/>
    <property type="molecule type" value="Genomic_DNA"/>
</dbReference>
<evidence type="ECO:0000256" key="3">
    <source>
        <dbReference type="ARBA" id="ARBA00006114"/>
    </source>
</evidence>
<dbReference type="FunFam" id="3.40.50.1970:FF:000013">
    <property type="entry name" value="Phosphoribosylaminoimidazole carboxylase"/>
    <property type="match status" value="1"/>
</dbReference>
<dbReference type="NCBIfam" id="TIGR01162">
    <property type="entry name" value="purE"/>
    <property type="match status" value="1"/>
</dbReference>
<dbReference type="GO" id="GO:0006189">
    <property type="term" value="P:'de novo' IMP biosynthetic process"/>
    <property type="evidence" value="ECO:0007669"/>
    <property type="project" value="UniProtKB-UniPathway"/>
</dbReference>
<comment type="pathway">
    <text evidence="2">Purine metabolism; IMP biosynthesis via de novo pathway; 5-amino-1-(5-phospho-D-ribosyl)imidazole-4-carboxylate from 5-amino-1-(5-phospho-D-ribosyl)imidazole (carboxylase route): step 1/1.</text>
</comment>
<dbReference type="InterPro" id="IPR016301">
    <property type="entry name" value="Ade2_fungi/plant"/>
</dbReference>
<dbReference type="SMART" id="SM01001">
    <property type="entry name" value="AIRC"/>
    <property type="match status" value="1"/>
</dbReference>
<keyword evidence="9" id="KW-0456">Lyase</keyword>
<dbReference type="RefSeq" id="XP_001746632.1">
    <property type="nucleotide sequence ID" value="XM_001746580.1"/>
</dbReference>
<dbReference type="GO" id="GO:0046872">
    <property type="term" value="F:metal ion binding"/>
    <property type="evidence" value="ECO:0007669"/>
    <property type="project" value="InterPro"/>
</dbReference>
<keyword evidence="8 11" id="KW-0067">ATP-binding</keyword>
<dbReference type="GO" id="GO:0004638">
    <property type="term" value="F:phosphoribosylaminoimidazole carboxylase activity"/>
    <property type="evidence" value="ECO:0007669"/>
    <property type="project" value="UniProtKB-EC"/>
</dbReference>
<keyword evidence="14" id="KW-1185">Reference proteome</keyword>
<dbReference type="STRING" id="81824.A9V1Z8"/>
<organism evidence="13 14">
    <name type="scientific">Monosiga brevicollis</name>
    <name type="common">Choanoflagellate</name>
    <dbReference type="NCBI Taxonomy" id="81824"/>
    <lineage>
        <taxon>Eukaryota</taxon>
        <taxon>Choanoflagellata</taxon>
        <taxon>Craspedida</taxon>
        <taxon>Salpingoecidae</taxon>
        <taxon>Monosiga</taxon>
    </lineage>
</organism>
<dbReference type="PANTHER" id="PTHR11609:SF5">
    <property type="entry name" value="PHOSPHORIBOSYLAMINOIMIDAZOLE CARBOXYLASE"/>
    <property type="match status" value="1"/>
</dbReference>
<dbReference type="Proteomes" id="UP000001357">
    <property type="component" value="Unassembled WGS sequence"/>
</dbReference>
<accession>A9V1Z8</accession>
<dbReference type="InterPro" id="IPR013815">
    <property type="entry name" value="ATP_grasp_subdomain_1"/>
</dbReference>
<dbReference type="GeneID" id="5891897"/>
<dbReference type="EC" id="4.1.1.21" evidence="4"/>
<dbReference type="InterPro" id="IPR033747">
    <property type="entry name" value="PurE_ClassI"/>
</dbReference>
<dbReference type="PIRSF" id="PIRSF001340">
    <property type="entry name" value="AIR_carboxylase"/>
    <property type="match status" value="1"/>
</dbReference>
<dbReference type="GO" id="GO:0005524">
    <property type="term" value="F:ATP binding"/>
    <property type="evidence" value="ECO:0007669"/>
    <property type="project" value="UniProtKB-UniRule"/>
</dbReference>
<dbReference type="InterPro" id="IPR003135">
    <property type="entry name" value="ATP-grasp_carboxylate-amine"/>
</dbReference>
<dbReference type="InterPro" id="IPR005875">
    <property type="entry name" value="PurK"/>
</dbReference>
<evidence type="ECO:0000256" key="8">
    <source>
        <dbReference type="ARBA" id="ARBA00022840"/>
    </source>
</evidence>
<dbReference type="Pfam" id="PF22660">
    <property type="entry name" value="RS_preATP-grasp-like"/>
    <property type="match status" value="1"/>
</dbReference>
<keyword evidence="7" id="KW-0210">Decarboxylase</keyword>
<evidence type="ECO:0000256" key="4">
    <source>
        <dbReference type="ARBA" id="ARBA00012329"/>
    </source>
</evidence>
<evidence type="ECO:0000313" key="14">
    <source>
        <dbReference type="Proteomes" id="UP000001357"/>
    </source>
</evidence>
<dbReference type="Gene3D" id="3.30.1490.20">
    <property type="entry name" value="ATP-grasp fold, A domain"/>
    <property type="match status" value="1"/>
</dbReference>
<keyword evidence="6" id="KW-0658">Purine biosynthesis</keyword>
<dbReference type="InterPro" id="IPR011761">
    <property type="entry name" value="ATP-grasp"/>
</dbReference>
<evidence type="ECO:0000256" key="1">
    <source>
        <dbReference type="ARBA" id="ARBA00001244"/>
    </source>
</evidence>
<evidence type="ECO:0000256" key="9">
    <source>
        <dbReference type="ARBA" id="ARBA00023239"/>
    </source>
</evidence>
<dbReference type="Pfam" id="PF02222">
    <property type="entry name" value="ATP-grasp"/>
    <property type="match status" value="1"/>
</dbReference>
<dbReference type="SUPFAM" id="SSF56059">
    <property type="entry name" value="Glutathione synthetase ATP-binding domain-like"/>
    <property type="match status" value="1"/>
</dbReference>
<evidence type="ECO:0000259" key="12">
    <source>
        <dbReference type="PROSITE" id="PS50975"/>
    </source>
</evidence>
<dbReference type="HAMAP" id="MF_01928">
    <property type="entry name" value="PurK"/>
    <property type="match status" value="1"/>
</dbReference>
<dbReference type="NCBIfam" id="TIGR01161">
    <property type="entry name" value="purK"/>
    <property type="match status" value="1"/>
</dbReference>
<evidence type="ECO:0000256" key="10">
    <source>
        <dbReference type="ARBA" id="ARBA00031607"/>
    </source>
</evidence>
<dbReference type="SUPFAM" id="SSF52255">
    <property type="entry name" value="N5-CAIR mutase (phosphoribosylaminoimidazole carboxylase, PurE)"/>
    <property type="match status" value="1"/>
</dbReference>
<dbReference type="InterPro" id="IPR040686">
    <property type="entry name" value="PurK_C"/>
</dbReference>
<dbReference type="InterPro" id="IPR000031">
    <property type="entry name" value="PurE_dom"/>
</dbReference>
<dbReference type="InterPro" id="IPR011054">
    <property type="entry name" value="Rudment_hybrid_motif"/>
</dbReference>
<dbReference type="KEGG" id="mbr:MONBRDRAFT_9068"/>
<dbReference type="InterPro" id="IPR016185">
    <property type="entry name" value="PreATP-grasp_dom_sf"/>
</dbReference>